<evidence type="ECO:0000313" key="1">
    <source>
        <dbReference type="EMBL" id="TFK68973.1"/>
    </source>
</evidence>
<keyword evidence="2" id="KW-1185">Reference proteome</keyword>
<name>A0ACD3ASP8_9AGAR</name>
<dbReference type="Proteomes" id="UP000308600">
    <property type="component" value="Unassembled WGS sequence"/>
</dbReference>
<reference evidence="1 2" key="1">
    <citation type="journal article" date="2019" name="Nat. Ecol. Evol.">
        <title>Megaphylogeny resolves global patterns of mushroom evolution.</title>
        <authorList>
            <person name="Varga T."/>
            <person name="Krizsan K."/>
            <person name="Foldi C."/>
            <person name="Dima B."/>
            <person name="Sanchez-Garcia M."/>
            <person name="Sanchez-Ramirez S."/>
            <person name="Szollosi G.J."/>
            <person name="Szarkandi J.G."/>
            <person name="Papp V."/>
            <person name="Albert L."/>
            <person name="Andreopoulos W."/>
            <person name="Angelini C."/>
            <person name="Antonin V."/>
            <person name="Barry K.W."/>
            <person name="Bougher N.L."/>
            <person name="Buchanan P."/>
            <person name="Buyck B."/>
            <person name="Bense V."/>
            <person name="Catcheside P."/>
            <person name="Chovatia M."/>
            <person name="Cooper J."/>
            <person name="Damon W."/>
            <person name="Desjardin D."/>
            <person name="Finy P."/>
            <person name="Geml J."/>
            <person name="Haridas S."/>
            <person name="Hughes K."/>
            <person name="Justo A."/>
            <person name="Karasinski D."/>
            <person name="Kautmanova I."/>
            <person name="Kiss B."/>
            <person name="Kocsube S."/>
            <person name="Kotiranta H."/>
            <person name="LaButti K.M."/>
            <person name="Lechner B.E."/>
            <person name="Liimatainen K."/>
            <person name="Lipzen A."/>
            <person name="Lukacs Z."/>
            <person name="Mihaltcheva S."/>
            <person name="Morgado L.N."/>
            <person name="Niskanen T."/>
            <person name="Noordeloos M.E."/>
            <person name="Ohm R.A."/>
            <person name="Ortiz-Santana B."/>
            <person name="Ovrebo C."/>
            <person name="Racz N."/>
            <person name="Riley R."/>
            <person name="Savchenko A."/>
            <person name="Shiryaev A."/>
            <person name="Soop K."/>
            <person name="Spirin V."/>
            <person name="Szebenyi C."/>
            <person name="Tomsovsky M."/>
            <person name="Tulloss R.E."/>
            <person name="Uehling J."/>
            <person name="Grigoriev I.V."/>
            <person name="Vagvolgyi C."/>
            <person name="Papp T."/>
            <person name="Martin F.M."/>
            <person name="Miettinen O."/>
            <person name="Hibbett D.S."/>
            <person name="Nagy L.G."/>
        </authorList>
    </citation>
    <scope>NUCLEOTIDE SEQUENCE [LARGE SCALE GENOMIC DNA]</scope>
    <source>
        <strain evidence="1 2">NL-1719</strain>
    </source>
</reference>
<organism evidence="1 2">
    <name type="scientific">Pluteus cervinus</name>
    <dbReference type="NCBI Taxonomy" id="181527"/>
    <lineage>
        <taxon>Eukaryota</taxon>
        <taxon>Fungi</taxon>
        <taxon>Dikarya</taxon>
        <taxon>Basidiomycota</taxon>
        <taxon>Agaricomycotina</taxon>
        <taxon>Agaricomycetes</taxon>
        <taxon>Agaricomycetidae</taxon>
        <taxon>Agaricales</taxon>
        <taxon>Pluteineae</taxon>
        <taxon>Pluteaceae</taxon>
        <taxon>Pluteus</taxon>
    </lineage>
</organism>
<evidence type="ECO:0000313" key="2">
    <source>
        <dbReference type="Proteomes" id="UP000308600"/>
    </source>
</evidence>
<gene>
    <name evidence="1" type="ORF">BDN72DRAFT_959905</name>
</gene>
<dbReference type="EMBL" id="ML208340">
    <property type="protein sequence ID" value="TFK68973.1"/>
    <property type="molecule type" value="Genomic_DNA"/>
</dbReference>
<accession>A0ACD3ASP8</accession>
<protein>
    <submittedName>
        <fullName evidence="1">Uncharacterized protein</fullName>
    </submittedName>
</protein>
<sequence length="643" mass="73161">MKPPIEMQEEFVDQPKEFIDEAREGSVYELEVVARYWQLLPVPLCDEIEEVFFHHLNAADPPTNRTSEEIESCISTESLRAFWSIYALAQTKKEFGLYNADRYTPGIIKAWPGIFKWGAFFFVSCIQTPVTHSDRCEANSAACKRLTRHLAREIISRSWFHLVWSIPARKLMSETCGAVEIATKLWFLEYDGSEKEEDKLECSLFVRASLLTQLSREEVSTGAMDRVIEASGGDPTRITRAALTRLENAIKTSDSEFSKEGAHCVTLFDLVMRLCRPPKPSLTPETRKALLDQGAVATAVKVLLKVASVYNGDHHSNDPNSMLLLWPHSFLRHYLEATEGFGSVLQALDAGLLTAFVECSPLYEKLKDEEYLAVSIAIRETIPKYLAYLPVLQAAGAAFKNLKRTRQYLAIVDTRAWGDFSSFLMIMSERQAMMEHSRAMTKHSTVCSNVHCAKADVRNKFRKCGRCGKTFYCSKECQTTHWKEAHKGVCDDKVEVGQMKGPLLPLRDRHYLNTLNVHLARQSLRNLKDTAAKEFPDLPLEDFMVCIDYREVPPIVGLVVRAQAVKEMPQYFDWPRFRQEFISEPFTMIVGIMPHGVEGTRYEMSVVPGCIWKDDLDKELMSEEKQIDDAAIAIMTEYALRSL</sequence>
<proteinExistence type="predicted"/>